<evidence type="ECO:0000259" key="5">
    <source>
        <dbReference type="Pfam" id="PF01048"/>
    </source>
</evidence>
<dbReference type="OrthoDB" id="9782889at2"/>
<name>A0A1I5DHF3_9HYPH</name>
<dbReference type="GO" id="GO:0005829">
    <property type="term" value="C:cytosol"/>
    <property type="evidence" value="ECO:0007669"/>
    <property type="project" value="TreeGrafter"/>
</dbReference>
<dbReference type="InterPro" id="IPR000845">
    <property type="entry name" value="Nucleoside_phosphorylase_d"/>
</dbReference>
<dbReference type="RefSeq" id="WP_090070234.1">
    <property type="nucleotide sequence ID" value="NZ_FOVR01000002.1"/>
</dbReference>
<organism evidence="6 7">
    <name type="scientific">Cohaesibacter marisflavi</name>
    <dbReference type="NCBI Taxonomy" id="655353"/>
    <lineage>
        <taxon>Bacteria</taxon>
        <taxon>Pseudomonadati</taxon>
        <taxon>Pseudomonadota</taxon>
        <taxon>Alphaproteobacteria</taxon>
        <taxon>Hyphomicrobiales</taxon>
        <taxon>Cohaesibacteraceae</taxon>
    </lineage>
</organism>
<evidence type="ECO:0000313" key="7">
    <source>
        <dbReference type="Proteomes" id="UP000199236"/>
    </source>
</evidence>
<comment type="catalytic activity">
    <reaction evidence="3">
        <text>uridine + phosphate = alpha-D-ribose 1-phosphate + uracil</text>
        <dbReference type="Rhea" id="RHEA:24388"/>
        <dbReference type="ChEBI" id="CHEBI:16704"/>
        <dbReference type="ChEBI" id="CHEBI:17568"/>
        <dbReference type="ChEBI" id="CHEBI:43474"/>
        <dbReference type="ChEBI" id="CHEBI:57720"/>
        <dbReference type="EC" id="2.4.2.3"/>
    </reaction>
</comment>
<sequence>MSTSSKPTAEHPFTDGRPPHLPCGPGDICEDVLLPGDPDRVALLAARLDDVRDFGRRREFAVISGTYKGHPLTICSTGIGGSSTEIALMELSLLGAKRVVRTGGMSSLVAEIPTGAFLCVEKATGYSSLAKLYSGDENATAYADRDLYQALLRTNLGDDTRIVSGMVGSTDSYYYGQDRTQKPSSGTAPKISYLKDLQERGAVGVDMECQTVLSVAPSLGLKAACLLGVHGNRATNDWLVDYEPTQRKLLDIAGTALARSQDNH</sequence>
<accession>A0A1I5DHF3</accession>
<dbReference type="PANTHER" id="PTHR43691">
    <property type="entry name" value="URIDINE PHOSPHORYLASE"/>
    <property type="match status" value="1"/>
</dbReference>
<dbReference type="PANTHER" id="PTHR43691:SF11">
    <property type="entry name" value="FI09636P-RELATED"/>
    <property type="match status" value="1"/>
</dbReference>
<feature type="region of interest" description="Disordered" evidence="4">
    <location>
        <begin position="1"/>
        <end position="21"/>
    </location>
</feature>
<feature type="domain" description="Nucleoside phosphorylase" evidence="5">
    <location>
        <begin position="32"/>
        <end position="231"/>
    </location>
</feature>
<evidence type="ECO:0000256" key="2">
    <source>
        <dbReference type="ARBA" id="ARBA00021980"/>
    </source>
</evidence>
<dbReference type="Proteomes" id="UP000199236">
    <property type="component" value="Unassembled WGS sequence"/>
</dbReference>
<protein>
    <recommendedName>
        <fullName evidence="2">Uridine phosphorylase</fullName>
        <ecNumber evidence="1">2.4.2.3</ecNumber>
    </recommendedName>
</protein>
<dbReference type="InterPro" id="IPR035994">
    <property type="entry name" value="Nucleoside_phosphorylase_sf"/>
</dbReference>
<feature type="compositionally biased region" description="Basic and acidic residues" evidence="4">
    <location>
        <begin position="8"/>
        <end position="18"/>
    </location>
</feature>
<evidence type="ECO:0000313" key="6">
    <source>
        <dbReference type="EMBL" id="SFN98586.1"/>
    </source>
</evidence>
<gene>
    <name evidence="6" type="ORF">SAMN04488056_102605</name>
</gene>
<evidence type="ECO:0000256" key="1">
    <source>
        <dbReference type="ARBA" id="ARBA00011888"/>
    </source>
</evidence>
<dbReference type="GO" id="GO:0009116">
    <property type="term" value="P:nucleoside metabolic process"/>
    <property type="evidence" value="ECO:0007669"/>
    <property type="project" value="InterPro"/>
</dbReference>
<reference evidence="6 7" key="1">
    <citation type="submission" date="2016-10" db="EMBL/GenBank/DDBJ databases">
        <authorList>
            <person name="de Groot N.N."/>
        </authorList>
    </citation>
    <scope>NUCLEOTIDE SEQUENCE [LARGE SCALE GENOMIC DNA]</scope>
    <source>
        <strain evidence="6 7">CGMCC 1.9157</strain>
    </source>
</reference>
<proteinExistence type="predicted"/>
<dbReference type="EMBL" id="FOVR01000002">
    <property type="protein sequence ID" value="SFN98586.1"/>
    <property type="molecule type" value="Genomic_DNA"/>
</dbReference>
<dbReference type="Gene3D" id="3.40.50.1580">
    <property type="entry name" value="Nucleoside phosphorylase domain"/>
    <property type="match status" value="1"/>
</dbReference>
<dbReference type="SUPFAM" id="SSF53167">
    <property type="entry name" value="Purine and uridine phosphorylases"/>
    <property type="match status" value="1"/>
</dbReference>
<dbReference type="STRING" id="655353.SAMN04488056_102605"/>
<evidence type="ECO:0000256" key="4">
    <source>
        <dbReference type="SAM" id="MobiDB-lite"/>
    </source>
</evidence>
<evidence type="ECO:0000256" key="3">
    <source>
        <dbReference type="ARBA" id="ARBA00048447"/>
    </source>
</evidence>
<dbReference type="EC" id="2.4.2.3" evidence="1"/>
<dbReference type="Pfam" id="PF01048">
    <property type="entry name" value="PNP_UDP_1"/>
    <property type="match status" value="1"/>
</dbReference>
<dbReference type="CDD" id="cd17767">
    <property type="entry name" value="UP_EcUdp-like"/>
    <property type="match status" value="1"/>
</dbReference>
<dbReference type="GO" id="GO:0004850">
    <property type="term" value="F:uridine phosphorylase activity"/>
    <property type="evidence" value="ECO:0007669"/>
    <property type="project" value="UniProtKB-EC"/>
</dbReference>
<dbReference type="AlphaFoldDB" id="A0A1I5DHF3"/>
<keyword evidence="7" id="KW-1185">Reference proteome</keyword>